<sequence>MGRTFAEAMKHRRTYYSIGSGSPVSDGEIERVVREAVKHVPSAFNSQSARVVLLLGDEHRKLWDIVKSTLKKLVPAEDFGGTEAKIDGCFAAGHGTVLYFEDTSVVKKLQEAYPAYKDNFPIWSHHTSAMHQFAVWTMLEDLGLGASLQHYNPLIDEEVRRTWNLPEEWQLVAQMPFGTPTGEPGEKSFEDMDKRFKVFRS</sequence>
<dbReference type="AlphaFoldDB" id="A0A3P2A6L3"/>
<gene>
    <name evidence="5" type="ORF">EII33_07435</name>
</gene>
<name>A0A3P2A6L3_9BACE</name>
<reference evidence="5 6" key="1">
    <citation type="submission" date="2018-11" db="EMBL/GenBank/DDBJ databases">
        <title>Genomes From Bacteria Associated with the Canine Oral Cavity: a Test Case for Automated Genome-Based Taxonomic Assignment.</title>
        <authorList>
            <person name="Coil D.A."/>
            <person name="Jospin G."/>
            <person name="Darling A.E."/>
            <person name="Wallis C."/>
            <person name="Davis I.J."/>
            <person name="Harris S."/>
            <person name="Eisen J.A."/>
            <person name="Holcombe L.J."/>
            <person name="O'Flynn C."/>
        </authorList>
    </citation>
    <scope>NUCLEOTIDE SEQUENCE [LARGE SCALE GENOMIC DNA]</scope>
    <source>
        <strain evidence="5 6">OH1047_COT-310</strain>
    </source>
</reference>
<feature type="domain" description="Nitroreductase" evidence="4">
    <location>
        <begin position="11"/>
        <end position="178"/>
    </location>
</feature>
<dbReference type="InterPro" id="IPR000415">
    <property type="entry name" value="Nitroreductase-like"/>
</dbReference>
<comment type="caution">
    <text evidence="5">The sequence shown here is derived from an EMBL/GenBank/DDBJ whole genome shotgun (WGS) entry which is preliminary data.</text>
</comment>
<evidence type="ECO:0000256" key="3">
    <source>
        <dbReference type="ARBA" id="ARBA00023002"/>
    </source>
</evidence>
<dbReference type="PANTHER" id="PTHR43035:SF1">
    <property type="entry name" value="FATTY ACID REPRESSION MUTANT PROTEIN 2-RELATED"/>
    <property type="match status" value="1"/>
</dbReference>
<dbReference type="GO" id="GO:0016491">
    <property type="term" value="F:oxidoreductase activity"/>
    <property type="evidence" value="ECO:0007669"/>
    <property type="project" value="UniProtKB-KW"/>
</dbReference>
<dbReference type="GO" id="GO:0005737">
    <property type="term" value="C:cytoplasm"/>
    <property type="evidence" value="ECO:0007669"/>
    <property type="project" value="UniProtKB-SubCell"/>
</dbReference>
<organism evidence="5 6">
    <name type="scientific">Prevotella heparinolytica</name>
    <dbReference type="NCBI Taxonomy" id="28113"/>
    <lineage>
        <taxon>Bacteria</taxon>
        <taxon>Pseudomonadati</taxon>
        <taxon>Bacteroidota</taxon>
        <taxon>Bacteroidia</taxon>
        <taxon>Bacteroidales</taxon>
        <taxon>Bacteroidaceae</taxon>
        <taxon>Bacteroides</taxon>
    </lineage>
</organism>
<dbReference type="SUPFAM" id="SSF55469">
    <property type="entry name" value="FMN-dependent nitroreductase-like"/>
    <property type="match status" value="1"/>
</dbReference>
<evidence type="ECO:0000313" key="6">
    <source>
        <dbReference type="Proteomes" id="UP000279562"/>
    </source>
</evidence>
<dbReference type="PANTHER" id="PTHR43035">
    <property type="entry name" value="FATTY ACID REPRESSION MUTANT PROTEIN 2-RELATED"/>
    <property type="match status" value="1"/>
</dbReference>
<accession>A0A3P2A6L3</accession>
<keyword evidence="6" id="KW-1185">Reference proteome</keyword>
<dbReference type="CDD" id="cd02140">
    <property type="entry name" value="Frm2-like"/>
    <property type="match status" value="1"/>
</dbReference>
<dbReference type="InterPro" id="IPR029479">
    <property type="entry name" value="Nitroreductase"/>
</dbReference>
<evidence type="ECO:0000259" key="4">
    <source>
        <dbReference type="Pfam" id="PF00881"/>
    </source>
</evidence>
<keyword evidence="3" id="KW-0560">Oxidoreductase</keyword>
<evidence type="ECO:0000256" key="2">
    <source>
        <dbReference type="ARBA" id="ARBA00022490"/>
    </source>
</evidence>
<proteinExistence type="predicted"/>
<keyword evidence="2" id="KW-0963">Cytoplasm</keyword>
<dbReference type="Proteomes" id="UP000279562">
    <property type="component" value="Unassembled WGS sequence"/>
</dbReference>
<dbReference type="FunFam" id="3.40.109.10:FF:000001">
    <property type="entry name" value="Nitroreductase family"/>
    <property type="match status" value="1"/>
</dbReference>
<protein>
    <submittedName>
        <fullName evidence="5">Nitroreductase family protein</fullName>
    </submittedName>
</protein>
<dbReference type="Pfam" id="PF00881">
    <property type="entry name" value="Nitroreductase"/>
    <property type="match status" value="1"/>
</dbReference>
<dbReference type="GO" id="GO:0034599">
    <property type="term" value="P:cellular response to oxidative stress"/>
    <property type="evidence" value="ECO:0007669"/>
    <property type="project" value="InterPro"/>
</dbReference>
<dbReference type="InterPro" id="IPR033877">
    <property type="entry name" value="Frm2/Hbn1"/>
</dbReference>
<evidence type="ECO:0000313" key="5">
    <source>
        <dbReference type="EMBL" id="RRD91112.1"/>
    </source>
</evidence>
<dbReference type="Gene3D" id="3.40.109.10">
    <property type="entry name" value="NADH Oxidase"/>
    <property type="match status" value="1"/>
</dbReference>
<evidence type="ECO:0000256" key="1">
    <source>
        <dbReference type="ARBA" id="ARBA00004496"/>
    </source>
</evidence>
<comment type="subcellular location">
    <subcellularLocation>
        <location evidence="1">Cytoplasm</location>
    </subcellularLocation>
</comment>
<dbReference type="EMBL" id="RQYF01000028">
    <property type="protein sequence ID" value="RRD91112.1"/>
    <property type="molecule type" value="Genomic_DNA"/>
</dbReference>
<dbReference type="RefSeq" id="WP_125239165.1">
    <property type="nucleotide sequence ID" value="NZ_RQYF01000028.1"/>
</dbReference>